<feature type="region of interest" description="Disordered" evidence="1">
    <location>
        <begin position="18"/>
        <end position="37"/>
    </location>
</feature>
<dbReference type="STRING" id="1278073.MYSTI_01311"/>
<dbReference type="Proteomes" id="UP000011131">
    <property type="component" value="Chromosome"/>
</dbReference>
<accession>L7U843</accession>
<dbReference type="EMBL" id="CP004025">
    <property type="protein sequence ID" value="AGC42659.1"/>
    <property type="molecule type" value="Genomic_DNA"/>
</dbReference>
<dbReference type="AlphaFoldDB" id="L7U843"/>
<keyword evidence="2" id="KW-0732">Signal</keyword>
<dbReference type="RefSeq" id="WP_015346922.1">
    <property type="nucleotide sequence ID" value="NC_020126.1"/>
</dbReference>
<dbReference type="HOGENOM" id="CLU_037203_0_0_7"/>
<dbReference type="Pfam" id="PF08309">
    <property type="entry name" value="LVIVD"/>
    <property type="match status" value="3"/>
</dbReference>
<dbReference type="SUPFAM" id="SSF63825">
    <property type="entry name" value="YWTD domain"/>
    <property type="match status" value="1"/>
</dbReference>
<dbReference type="OrthoDB" id="5378776at2"/>
<dbReference type="Gene3D" id="2.130.10.10">
    <property type="entry name" value="YVTN repeat-like/Quinoprotein amine dehydrogenase"/>
    <property type="match status" value="1"/>
</dbReference>
<dbReference type="KEGG" id="msd:MYSTI_01311"/>
<dbReference type="InterPro" id="IPR013211">
    <property type="entry name" value="LVIVD"/>
</dbReference>
<feature type="chain" id="PRO_5003983413" description="Lipoprotein" evidence="2">
    <location>
        <begin position="19"/>
        <end position="519"/>
    </location>
</feature>
<name>L7U843_MYXSD</name>
<dbReference type="PROSITE" id="PS51257">
    <property type="entry name" value="PROKAR_LIPOPROTEIN"/>
    <property type="match status" value="1"/>
</dbReference>
<evidence type="ECO:0008006" key="5">
    <source>
        <dbReference type="Google" id="ProtNLM"/>
    </source>
</evidence>
<evidence type="ECO:0000256" key="1">
    <source>
        <dbReference type="SAM" id="MobiDB-lite"/>
    </source>
</evidence>
<feature type="signal peptide" evidence="2">
    <location>
        <begin position="1"/>
        <end position="18"/>
    </location>
</feature>
<evidence type="ECO:0000313" key="3">
    <source>
        <dbReference type="EMBL" id="AGC42659.1"/>
    </source>
</evidence>
<dbReference type="InterPro" id="IPR015943">
    <property type="entry name" value="WD40/YVTN_repeat-like_dom_sf"/>
</dbReference>
<gene>
    <name evidence="3" type="ordered locus">MYSTI_01311</name>
</gene>
<sequence>MRALLMLAAVTLALSACRNDSQTPQPGPPTGDLHDGDWKDTGPFAACRVDLSAASCGSLASFDASACTPGGLATLELDGVYTLHVRAKSPQYAGDYTLGPQAMRLAPTGDQFANGLRVDRREVDSRGQVYISAQRAEGASGSRRRSYLGCQSPEPGRLQGCYVDCYNGQVQREGTFDARKVTAAEGEPESSGLEQVSETFVPGTPVDIYVTRGHAYVVSLGAGLLVYDVRDPTKPVLTRSLRLPNDNYWNGVWAKDDALYVASGARGVIVFDITDPGYPLEVLATGGQQRTNAHTVFVHEDRLFAASPAPTGEVLVYDISQPLQPRRIGGFQAAGFTPETSNGPHDMFVFEGRLYTNFWRAGYVIAQVEREDAPTQLGSYRYRNATSHANAVGRFGERVIAFEGGEDWGAHLRVLDVTDPASVKLLGEYRRQEHLSLHNMVLVGTKLYVAWYQDGVRVLDVSTPENPREVAHYNTFRPDDPGRGESFYDGAIGIRVPGDGFVYTVDTSRGLILLRETAR</sequence>
<organism evidence="3 4">
    <name type="scientific">Myxococcus stipitatus (strain DSM 14675 / JCM 12634 / Mx s8)</name>
    <dbReference type="NCBI Taxonomy" id="1278073"/>
    <lineage>
        <taxon>Bacteria</taxon>
        <taxon>Pseudomonadati</taxon>
        <taxon>Myxococcota</taxon>
        <taxon>Myxococcia</taxon>
        <taxon>Myxococcales</taxon>
        <taxon>Cystobacterineae</taxon>
        <taxon>Myxococcaceae</taxon>
        <taxon>Myxococcus</taxon>
    </lineage>
</organism>
<keyword evidence="4" id="KW-1185">Reference proteome</keyword>
<proteinExistence type="predicted"/>
<evidence type="ECO:0000256" key="2">
    <source>
        <dbReference type="SAM" id="SignalP"/>
    </source>
</evidence>
<dbReference type="PATRIC" id="fig|1278073.3.peg.1366"/>
<reference evidence="3 4" key="1">
    <citation type="journal article" date="2013" name="Genome Announc.">
        <title>Complete genome sequence of Myxococcus stipitatus strain DSM 14675, a fruiting myxobacterium.</title>
        <authorList>
            <person name="Huntley S."/>
            <person name="Kneip S."/>
            <person name="Treuner-Lange A."/>
            <person name="Sogaard-Andersen L."/>
        </authorList>
    </citation>
    <scope>NUCLEOTIDE SEQUENCE [LARGE SCALE GENOMIC DNA]</scope>
    <source>
        <strain evidence="4">DSM 14675 / JCM 12634 / Mx s8</strain>
    </source>
</reference>
<evidence type="ECO:0000313" key="4">
    <source>
        <dbReference type="Proteomes" id="UP000011131"/>
    </source>
</evidence>
<protein>
    <recommendedName>
        <fullName evidence="5">Lipoprotein</fullName>
    </recommendedName>
</protein>
<dbReference type="eggNOG" id="COG5276">
    <property type="taxonomic scope" value="Bacteria"/>
</dbReference>